<evidence type="ECO:0000313" key="1">
    <source>
        <dbReference type="EMBL" id="KAJ9144976.1"/>
    </source>
</evidence>
<dbReference type="EMBL" id="JANBVO010000015">
    <property type="protein sequence ID" value="KAJ9144976.1"/>
    <property type="molecule type" value="Genomic_DNA"/>
</dbReference>
<protein>
    <submittedName>
        <fullName evidence="1">Uncharacterized protein</fullName>
    </submittedName>
</protein>
<dbReference type="Proteomes" id="UP001174694">
    <property type="component" value="Unassembled WGS sequence"/>
</dbReference>
<evidence type="ECO:0000313" key="2">
    <source>
        <dbReference type="Proteomes" id="UP001174694"/>
    </source>
</evidence>
<proteinExistence type="predicted"/>
<name>A0AA38S1K4_9PEZI</name>
<reference evidence="1" key="1">
    <citation type="submission" date="2022-07" db="EMBL/GenBank/DDBJ databases">
        <title>Fungi with potential for degradation of polypropylene.</title>
        <authorList>
            <person name="Gostincar C."/>
        </authorList>
    </citation>
    <scope>NUCLEOTIDE SEQUENCE</scope>
    <source>
        <strain evidence="1">EXF-13308</strain>
    </source>
</reference>
<comment type="caution">
    <text evidence="1">The sequence shown here is derived from an EMBL/GenBank/DDBJ whole genome shotgun (WGS) entry which is preliminary data.</text>
</comment>
<sequence length="91" mass="10514">MVDQAQYIVHRYFAGHHTRLGCWRLEGRYNRSEAMQLQESYQKAAFEGSECPQTGPGSPKYRDFGDMRNWDVCGEMKKVGGEHELAIDSNR</sequence>
<accession>A0AA38S1K4</accession>
<gene>
    <name evidence="1" type="ORF">NKR23_g5526</name>
</gene>
<dbReference type="AlphaFoldDB" id="A0AA38S1K4"/>
<organism evidence="1 2">
    <name type="scientific">Pleurostoma richardsiae</name>
    <dbReference type="NCBI Taxonomy" id="41990"/>
    <lineage>
        <taxon>Eukaryota</taxon>
        <taxon>Fungi</taxon>
        <taxon>Dikarya</taxon>
        <taxon>Ascomycota</taxon>
        <taxon>Pezizomycotina</taxon>
        <taxon>Sordariomycetes</taxon>
        <taxon>Sordariomycetidae</taxon>
        <taxon>Calosphaeriales</taxon>
        <taxon>Pleurostomataceae</taxon>
        <taxon>Pleurostoma</taxon>
    </lineage>
</organism>
<keyword evidence="2" id="KW-1185">Reference proteome</keyword>